<evidence type="ECO:0000256" key="11">
    <source>
        <dbReference type="ARBA" id="ARBA00022989"/>
    </source>
</evidence>
<dbReference type="EC" id="2.7.13.3" evidence="3"/>
<keyword evidence="4" id="KW-1003">Cell membrane</keyword>
<dbReference type="SUPFAM" id="SSF55874">
    <property type="entry name" value="ATPase domain of HSP90 chaperone/DNA topoisomerase II/histidine kinase"/>
    <property type="match status" value="1"/>
</dbReference>
<dbReference type="InterPro" id="IPR036097">
    <property type="entry name" value="HisK_dim/P_sf"/>
</dbReference>
<dbReference type="PANTHER" id="PTHR43047">
    <property type="entry name" value="TWO-COMPONENT HISTIDINE PROTEIN KINASE"/>
    <property type="match status" value="1"/>
</dbReference>
<dbReference type="RefSeq" id="WP_386374709.1">
    <property type="nucleotide sequence ID" value="NZ_JBHUMP010000009.1"/>
</dbReference>
<dbReference type="InterPro" id="IPR038188">
    <property type="entry name" value="TorS_sensor_sf"/>
</dbReference>
<dbReference type="SUPFAM" id="SSF47226">
    <property type="entry name" value="Histidine-containing phosphotransfer domain, HPT domain"/>
    <property type="match status" value="1"/>
</dbReference>
<dbReference type="Pfam" id="PF00512">
    <property type="entry name" value="HisKA"/>
    <property type="match status" value="1"/>
</dbReference>
<evidence type="ECO:0000256" key="3">
    <source>
        <dbReference type="ARBA" id="ARBA00012438"/>
    </source>
</evidence>
<evidence type="ECO:0000259" key="18">
    <source>
        <dbReference type="PROSITE" id="PS50109"/>
    </source>
</evidence>
<dbReference type="InterPro" id="IPR036641">
    <property type="entry name" value="HPT_dom_sf"/>
</dbReference>
<accession>A0ABW5U375</accession>
<keyword evidence="16" id="KW-0175">Coiled coil</keyword>
<feature type="coiled-coil region" evidence="16">
    <location>
        <begin position="409"/>
        <end position="440"/>
    </location>
</feature>
<evidence type="ECO:0000256" key="14">
    <source>
        <dbReference type="PROSITE-ProRule" id="PRU00110"/>
    </source>
</evidence>
<dbReference type="CDD" id="cd06225">
    <property type="entry name" value="HAMP"/>
    <property type="match status" value="1"/>
</dbReference>
<dbReference type="Pfam" id="PF02518">
    <property type="entry name" value="HATPase_c"/>
    <property type="match status" value="1"/>
</dbReference>
<feature type="transmembrane region" description="Helical" evidence="17">
    <location>
        <begin position="339"/>
        <end position="357"/>
    </location>
</feature>
<evidence type="ECO:0000259" key="20">
    <source>
        <dbReference type="PROSITE" id="PS50885"/>
    </source>
</evidence>
<protein>
    <recommendedName>
        <fullName evidence="3">histidine kinase</fullName>
        <ecNumber evidence="3">2.7.13.3</ecNumber>
    </recommendedName>
</protein>
<evidence type="ECO:0000256" key="10">
    <source>
        <dbReference type="ARBA" id="ARBA00022840"/>
    </source>
</evidence>
<keyword evidence="12" id="KW-0902">Two-component regulatory system</keyword>
<dbReference type="InterPro" id="IPR011006">
    <property type="entry name" value="CheY-like_superfamily"/>
</dbReference>
<feature type="transmembrane region" description="Helical" evidence="17">
    <location>
        <begin position="12"/>
        <end position="33"/>
    </location>
</feature>
<dbReference type="SUPFAM" id="SSF52172">
    <property type="entry name" value="CheY-like"/>
    <property type="match status" value="1"/>
</dbReference>
<evidence type="ECO:0000256" key="13">
    <source>
        <dbReference type="ARBA" id="ARBA00023136"/>
    </source>
</evidence>
<dbReference type="Gene3D" id="1.20.58.920">
    <property type="match status" value="1"/>
</dbReference>
<dbReference type="PANTHER" id="PTHR43047:SF78">
    <property type="entry name" value="SENSORY_REGULATORY PROTEIN RPFC"/>
    <property type="match status" value="1"/>
</dbReference>
<dbReference type="InterPro" id="IPR003661">
    <property type="entry name" value="HisK_dim/P_dom"/>
</dbReference>
<dbReference type="InterPro" id="IPR005467">
    <property type="entry name" value="His_kinase_dom"/>
</dbReference>
<dbReference type="CDD" id="cd00082">
    <property type="entry name" value="HisKA"/>
    <property type="match status" value="1"/>
</dbReference>
<feature type="domain" description="Histidine kinase" evidence="18">
    <location>
        <begin position="468"/>
        <end position="689"/>
    </location>
</feature>
<keyword evidence="10 22" id="KW-0547">Nucleotide-binding</keyword>
<dbReference type="PROSITE" id="PS50894">
    <property type="entry name" value="HPT"/>
    <property type="match status" value="1"/>
</dbReference>
<reference evidence="23" key="1">
    <citation type="journal article" date="2019" name="Int. J. Syst. Evol. Microbiol.">
        <title>The Global Catalogue of Microorganisms (GCM) 10K type strain sequencing project: providing services to taxonomists for standard genome sequencing and annotation.</title>
        <authorList>
            <consortium name="The Broad Institute Genomics Platform"/>
            <consortium name="The Broad Institute Genome Sequencing Center for Infectious Disease"/>
            <person name="Wu L."/>
            <person name="Ma J."/>
        </authorList>
    </citation>
    <scope>NUCLEOTIDE SEQUENCE [LARGE SCALE GENOMIC DNA]</scope>
    <source>
        <strain evidence="23">TISTR 2562</strain>
    </source>
</reference>
<dbReference type="EMBL" id="JBHUMP010000009">
    <property type="protein sequence ID" value="MFD2740299.1"/>
    <property type="molecule type" value="Genomic_DNA"/>
</dbReference>
<organism evidence="22 23">
    <name type="scientific">Sulfitobacter aestuarii</name>
    <dbReference type="NCBI Taxonomy" id="2161676"/>
    <lineage>
        <taxon>Bacteria</taxon>
        <taxon>Pseudomonadati</taxon>
        <taxon>Pseudomonadota</taxon>
        <taxon>Alphaproteobacteria</taxon>
        <taxon>Rhodobacterales</taxon>
        <taxon>Roseobacteraceae</taxon>
        <taxon>Sulfitobacter</taxon>
    </lineage>
</organism>
<keyword evidence="13 17" id="KW-0472">Membrane</keyword>
<comment type="subcellular location">
    <subcellularLocation>
        <location evidence="2">Cell inner membrane</location>
        <topology evidence="2">Multi-pass membrane protein</topology>
    </subcellularLocation>
</comment>
<sequence length="970" mass="106047">MFERLGLGGRLILAFLVIAGLPTLAGVFGLIELRDIARSQSRITNETIPAIAHVRGITEESGRVIAAAPELAKETSQEGRAGRAQFLAEQVAALSARLERHGSEEIGNTTVLRGAVADVEARTFRLNDLVEQRITLTEIRRDRLRAALEAATDLLDMADTLVANAEMGTTAVITSLYDYSTEDISRADTLDKLIEVDLFQLGLMFELRSRTAEIGLLVNRIPEAAALAQLLEIRAMLNNRIDVVARRVTSIRDPGRSEQAAAHLQVLLPLVEGERDIFALSADILRIHDEIAAQQTELQSAAIQLGKEAGRVASIAQEQAIATGVAATTQLRRTQLRNGIAASIALAVSLAVLWFFIRGNITRRLDRLSGAMAALVSGDLARRIVPQKRDEIARMEEAVEVFRQQAISNRQLEAERDRNARELLEHRNNLQLLVNQQTEQLRDEVAAHDAARRKAESADRAKSEFLAMMSHEIRTPMNGVLGMLRTMFGEGLSRAQTRRLNAAISSSQGLLRILNGILDYTKIESGAEGLEITTFSLRELVEEIVTLMRPGARERGIELLLDLPADVPPALRGDAGKLRQILFNLVSNAVKFTEQGEVILRLRLTQADDQRREVIFEVEDSGVGISAPAQQRIFEAFEQEDRTTARQYGGTGLGLAICKRFADAMGGTLSVESSKGVGSVFTLQVTLEEGAAADLPHMEEPFSFPKPERALRALVVEDNEINRMVARGYLERMGHECRCVGSAEEALSVLGDEDFDVILMDVNLPGMSGTAATRKLRRSADPRLAALPVIGISAHVQDEQISAHLDAGMDCFVAKPVSPERLAQAIETVAAGIKREVFLPRTAQDTREMNGDLRRALAENAADLGTTRAIEIGDLFLQQLARDAEALRAAGRARDWQEVSRLAHRLKGAAGNVGLGELIATLQRIERAAGAGEDAEVIRCLREFALQSVQTREAMQAELTQLRGLIPAAQ</sequence>
<dbReference type="InterPro" id="IPR001789">
    <property type="entry name" value="Sig_transdc_resp-reg_receiver"/>
</dbReference>
<feature type="modified residue" description="4-aspartylphosphate" evidence="15">
    <location>
        <position position="761"/>
    </location>
</feature>
<dbReference type="InterPro" id="IPR004358">
    <property type="entry name" value="Sig_transdc_His_kin-like_C"/>
</dbReference>
<evidence type="ECO:0000256" key="2">
    <source>
        <dbReference type="ARBA" id="ARBA00004429"/>
    </source>
</evidence>
<dbReference type="Pfam" id="PF00672">
    <property type="entry name" value="HAMP"/>
    <property type="match status" value="1"/>
</dbReference>
<dbReference type="PROSITE" id="PS50885">
    <property type="entry name" value="HAMP"/>
    <property type="match status" value="1"/>
</dbReference>
<dbReference type="InterPro" id="IPR003660">
    <property type="entry name" value="HAMP_dom"/>
</dbReference>
<feature type="domain" description="HAMP" evidence="20">
    <location>
        <begin position="359"/>
        <end position="411"/>
    </location>
</feature>
<keyword evidence="11 17" id="KW-1133">Transmembrane helix</keyword>
<dbReference type="SMART" id="SM00073">
    <property type="entry name" value="HPT"/>
    <property type="match status" value="1"/>
</dbReference>
<evidence type="ECO:0000256" key="17">
    <source>
        <dbReference type="SAM" id="Phobius"/>
    </source>
</evidence>
<evidence type="ECO:0000313" key="23">
    <source>
        <dbReference type="Proteomes" id="UP001597474"/>
    </source>
</evidence>
<dbReference type="Gene3D" id="6.10.340.10">
    <property type="match status" value="1"/>
</dbReference>
<dbReference type="CDD" id="cd16172">
    <property type="entry name" value="TorS_sensor_domain"/>
    <property type="match status" value="1"/>
</dbReference>
<dbReference type="CDD" id="cd17546">
    <property type="entry name" value="REC_hyHK_CKI1_RcsC-like"/>
    <property type="match status" value="1"/>
</dbReference>
<keyword evidence="23" id="KW-1185">Reference proteome</keyword>
<dbReference type="SMART" id="SM00304">
    <property type="entry name" value="HAMP"/>
    <property type="match status" value="1"/>
</dbReference>
<dbReference type="InterPro" id="IPR003594">
    <property type="entry name" value="HATPase_dom"/>
</dbReference>
<evidence type="ECO:0000259" key="21">
    <source>
        <dbReference type="PROSITE" id="PS50894"/>
    </source>
</evidence>
<dbReference type="PRINTS" id="PR00344">
    <property type="entry name" value="BCTRLSENSOR"/>
</dbReference>
<dbReference type="Gene3D" id="1.10.287.130">
    <property type="match status" value="1"/>
</dbReference>
<dbReference type="Pfam" id="PF01627">
    <property type="entry name" value="Hpt"/>
    <property type="match status" value="1"/>
</dbReference>
<feature type="modified residue" description="Phosphohistidine" evidence="14">
    <location>
        <position position="904"/>
    </location>
</feature>
<keyword evidence="7" id="KW-0808">Transferase</keyword>
<dbReference type="CDD" id="cd16922">
    <property type="entry name" value="HATPase_EvgS-ArcB-TorS-like"/>
    <property type="match status" value="1"/>
</dbReference>
<dbReference type="PIRSF" id="PIRSF036437">
    <property type="entry name" value="HK_TorS"/>
    <property type="match status" value="1"/>
</dbReference>
<evidence type="ECO:0000256" key="9">
    <source>
        <dbReference type="ARBA" id="ARBA00022777"/>
    </source>
</evidence>
<gene>
    <name evidence="22" type="ORF">ACFSUD_11995</name>
</gene>
<dbReference type="Proteomes" id="UP001597474">
    <property type="component" value="Unassembled WGS sequence"/>
</dbReference>
<evidence type="ECO:0000259" key="19">
    <source>
        <dbReference type="PROSITE" id="PS50110"/>
    </source>
</evidence>
<dbReference type="Gene3D" id="3.30.565.10">
    <property type="entry name" value="Histidine kinase-like ATPase, C-terminal domain"/>
    <property type="match status" value="1"/>
</dbReference>
<evidence type="ECO:0000256" key="7">
    <source>
        <dbReference type="ARBA" id="ARBA00022679"/>
    </source>
</evidence>
<dbReference type="PROSITE" id="PS50109">
    <property type="entry name" value="HIS_KIN"/>
    <property type="match status" value="1"/>
</dbReference>
<evidence type="ECO:0000256" key="15">
    <source>
        <dbReference type="PROSITE-ProRule" id="PRU00169"/>
    </source>
</evidence>
<dbReference type="InterPro" id="IPR037952">
    <property type="entry name" value="Sensor_TorS"/>
</dbReference>
<keyword evidence="10 22" id="KW-0067">ATP-binding</keyword>
<dbReference type="Gene3D" id="1.20.120.160">
    <property type="entry name" value="HPT domain"/>
    <property type="match status" value="1"/>
</dbReference>
<keyword evidence="5" id="KW-0997">Cell inner membrane</keyword>
<evidence type="ECO:0000256" key="4">
    <source>
        <dbReference type="ARBA" id="ARBA00022475"/>
    </source>
</evidence>
<dbReference type="InterPro" id="IPR014302">
    <property type="entry name" value="Sig_transdc_His_kinase_TorS"/>
</dbReference>
<keyword evidence="6 15" id="KW-0597">Phosphoprotein</keyword>
<feature type="domain" description="HPt" evidence="21">
    <location>
        <begin position="865"/>
        <end position="970"/>
    </location>
</feature>
<evidence type="ECO:0000256" key="12">
    <source>
        <dbReference type="ARBA" id="ARBA00023012"/>
    </source>
</evidence>
<dbReference type="InterPro" id="IPR008207">
    <property type="entry name" value="Sig_transdc_His_kin_Hpt_dom"/>
</dbReference>
<dbReference type="SMART" id="SM00448">
    <property type="entry name" value="REC"/>
    <property type="match status" value="1"/>
</dbReference>
<comment type="catalytic activity">
    <reaction evidence="1">
        <text>ATP + protein L-histidine = ADP + protein N-phospho-L-histidine.</text>
        <dbReference type="EC" id="2.7.13.3"/>
    </reaction>
</comment>
<dbReference type="Pfam" id="PF00072">
    <property type="entry name" value="Response_reg"/>
    <property type="match status" value="1"/>
</dbReference>
<name>A0ABW5U375_9RHOB</name>
<dbReference type="SMART" id="SM00387">
    <property type="entry name" value="HATPase_c"/>
    <property type="match status" value="1"/>
</dbReference>
<dbReference type="GO" id="GO:0005524">
    <property type="term" value="F:ATP binding"/>
    <property type="evidence" value="ECO:0007669"/>
    <property type="project" value="UniProtKB-KW"/>
</dbReference>
<dbReference type="CDD" id="cd00088">
    <property type="entry name" value="HPT"/>
    <property type="match status" value="1"/>
</dbReference>
<dbReference type="InterPro" id="IPR036890">
    <property type="entry name" value="HATPase_C_sf"/>
</dbReference>
<evidence type="ECO:0000256" key="1">
    <source>
        <dbReference type="ARBA" id="ARBA00000085"/>
    </source>
</evidence>
<keyword evidence="8 17" id="KW-0812">Transmembrane</keyword>
<proteinExistence type="predicted"/>
<keyword evidence="9" id="KW-0418">Kinase</keyword>
<feature type="domain" description="Response regulatory" evidence="19">
    <location>
        <begin position="712"/>
        <end position="830"/>
    </location>
</feature>
<evidence type="ECO:0000256" key="6">
    <source>
        <dbReference type="ARBA" id="ARBA00022553"/>
    </source>
</evidence>
<evidence type="ECO:0000256" key="16">
    <source>
        <dbReference type="SAM" id="Coils"/>
    </source>
</evidence>
<dbReference type="Gene3D" id="3.40.50.2300">
    <property type="match status" value="1"/>
</dbReference>
<dbReference type="PROSITE" id="PS50110">
    <property type="entry name" value="RESPONSE_REGULATORY"/>
    <property type="match status" value="1"/>
</dbReference>
<dbReference type="Pfam" id="PF21689">
    <property type="entry name" value="TorS_sensor_domain"/>
    <property type="match status" value="1"/>
</dbReference>
<evidence type="ECO:0000313" key="22">
    <source>
        <dbReference type="EMBL" id="MFD2740299.1"/>
    </source>
</evidence>
<comment type="caution">
    <text evidence="22">The sequence shown here is derived from an EMBL/GenBank/DDBJ whole genome shotgun (WGS) entry which is preliminary data.</text>
</comment>
<evidence type="ECO:0000256" key="8">
    <source>
        <dbReference type="ARBA" id="ARBA00022692"/>
    </source>
</evidence>
<dbReference type="SUPFAM" id="SSF47384">
    <property type="entry name" value="Homodimeric domain of signal transducing histidine kinase"/>
    <property type="match status" value="1"/>
</dbReference>
<evidence type="ECO:0000256" key="5">
    <source>
        <dbReference type="ARBA" id="ARBA00022519"/>
    </source>
</evidence>
<dbReference type="SMART" id="SM00388">
    <property type="entry name" value="HisKA"/>
    <property type="match status" value="1"/>
</dbReference>